<keyword evidence="2" id="KW-1185">Reference proteome</keyword>
<comment type="caution">
    <text evidence="1">The sequence shown here is derived from an EMBL/GenBank/DDBJ whole genome shotgun (WGS) entry which is preliminary data.</text>
</comment>
<evidence type="ECO:0000313" key="2">
    <source>
        <dbReference type="Proteomes" id="UP001161391"/>
    </source>
</evidence>
<evidence type="ECO:0008006" key="3">
    <source>
        <dbReference type="Google" id="ProtNLM"/>
    </source>
</evidence>
<proteinExistence type="predicted"/>
<name>A0ABQ5VA23_9PROT</name>
<reference evidence="1" key="1">
    <citation type="journal article" date="2014" name="Int. J. Syst. Evol. Microbiol.">
        <title>Complete genome of a new Firmicutes species belonging to the dominant human colonic microbiota ('Ruminococcus bicirculans') reveals two chromosomes and a selective capacity to utilize plant glucans.</title>
        <authorList>
            <consortium name="NISC Comparative Sequencing Program"/>
            <person name="Wegmann U."/>
            <person name="Louis P."/>
            <person name="Goesmann A."/>
            <person name="Henrissat B."/>
            <person name="Duncan S.H."/>
            <person name="Flint H.J."/>
        </authorList>
    </citation>
    <scope>NUCLEOTIDE SEQUENCE</scope>
    <source>
        <strain evidence="1">NBRC 108219</strain>
    </source>
</reference>
<dbReference type="RefSeq" id="WP_284389679.1">
    <property type="nucleotide sequence ID" value="NZ_BSNK01000002.1"/>
</dbReference>
<organism evidence="1 2">
    <name type="scientific">Algimonas ampicilliniresistens</name>
    <dbReference type="NCBI Taxonomy" id="1298735"/>
    <lineage>
        <taxon>Bacteria</taxon>
        <taxon>Pseudomonadati</taxon>
        <taxon>Pseudomonadota</taxon>
        <taxon>Alphaproteobacteria</taxon>
        <taxon>Maricaulales</taxon>
        <taxon>Robiginitomaculaceae</taxon>
        <taxon>Algimonas</taxon>
    </lineage>
</organism>
<evidence type="ECO:0000313" key="1">
    <source>
        <dbReference type="EMBL" id="GLQ23844.1"/>
    </source>
</evidence>
<dbReference type="EMBL" id="BSNK01000002">
    <property type="protein sequence ID" value="GLQ23844.1"/>
    <property type="molecule type" value="Genomic_DNA"/>
</dbReference>
<dbReference type="Pfam" id="PF05284">
    <property type="entry name" value="DUF736"/>
    <property type="match status" value="1"/>
</dbReference>
<reference evidence="1" key="2">
    <citation type="submission" date="2023-01" db="EMBL/GenBank/DDBJ databases">
        <title>Draft genome sequence of Algimonas ampicilliniresistens strain NBRC 108219.</title>
        <authorList>
            <person name="Sun Q."/>
            <person name="Mori K."/>
        </authorList>
    </citation>
    <scope>NUCLEOTIDE SEQUENCE</scope>
    <source>
        <strain evidence="1">NBRC 108219</strain>
    </source>
</reference>
<sequence length="103" mass="11468">MATIGQFRIKDDGYEGTISTLTMARKVRLVLNTNKKHDDSPDYFVKTGQCDLGFARKAVAKGEEGQPYLKVFLDDPSFAAPVWAAMFEADGKADLVWSRPKSH</sequence>
<protein>
    <recommendedName>
        <fullName evidence="3">DUF736 domain-containing protein</fullName>
    </recommendedName>
</protein>
<gene>
    <name evidence="1" type="ORF">GCM10007853_17180</name>
</gene>
<dbReference type="InterPro" id="IPR007948">
    <property type="entry name" value="DUF736"/>
</dbReference>
<dbReference type="Proteomes" id="UP001161391">
    <property type="component" value="Unassembled WGS sequence"/>
</dbReference>
<accession>A0ABQ5VA23</accession>